<protein>
    <recommendedName>
        <fullName evidence="4">Fork-head domain-containing protein</fullName>
    </recommendedName>
</protein>
<accession>A0A8H7XJI2</accession>
<evidence type="ECO:0000259" key="4">
    <source>
        <dbReference type="PROSITE" id="PS50039"/>
    </source>
</evidence>
<sequence>MENFTTEFPSMAYHERVVGYAYDELPRLYSQDPNISDSFDRVKHEPGIPQYDISFAIGNEQSGTFASSYHMLPSTTDHYPQQYADAPREGFVKQEEDEYEDYLFQDDYPHDENQHVDATSERSWSGSPGAADSDNVEDPHFVTDAVYSSVGLPSHAETENYLRQTLGIPLQVPVTLYALADDPRGPNKPSVTTMARLAIWGSPHKKLTLNQIFEAVEQRYPSLGALVDKPHRRSIRHNLSLKGIFRREKRPQHAPGQGDYWFLDVRYGEANKRRRHKTERNIPEGTHGTILPYHPPEPSSTPSRQAPSNLFLHAPVPYRKNYSTPNLLMDPLSNRHHSQEMLESLRDSEIDPHTPPVRPSYGSTIPYSEYAQVPEQLPPYYTQDRFIAASQINDFITPRDTHI</sequence>
<gene>
    <name evidence="5" type="ORF">JR316_012540</name>
</gene>
<organism evidence="5">
    <name type="scientific">Psilocybe cubensis</name>
    <name type="common">Psychedelic mushroom</name>
    <name type="synonym">Stropharia cubensis</name>
    <dbReference type="NCBI Taxonomy" id="181762"/>
    <lineage>
        <taxon>Eukaryota</taxon>
        <taxon>Fungi</taxon>
        <taxon>Dikarya</taxon>
        <taxon>Basidiomycota</taxon>
        <taxon>Agaricomycotina</taxon>
        <taxon>Agaricomycetes</taxon>
        <taxon>Agaricomycetidae</taxon>
        <taxon>Agaricales</taxon>
        <taxon>Agaricineae</taxon>
        <taxon>Strophariaceae</taxon>
        <taxon>Psilocybe</taxon>
    </lineage>
</organism>
<dbReference type="InterPro" id="IPR036388">
    <property type="entry name" value="WH-like_DNA-bd_sf"/>
</dbReference>
<evidence type="ECO:0000256" key="3">
    <source>
        <dbReference type="SAM" id="MobiDB-lite"/>
    </source>
</evidence>
<dbReference type="GO" id="GO:0009653">
    <property type="term" value="P:anatomical structure morphogenesis"/>
    <property type="evidence" value="ECO:0007669"/>
    <property type="project" value="TreeGrafter"/>
</dbReference>
<dbReference type="PANTHER" id="PTHR11829">
    <property type="entry name" value="FORKHEAD BOX PROTEIN"/>
    <property type="match status" value="1"/>
</dbReference>
<evidence type="ECO:0000313" key="5">
    <source>
        <dbReference type="EMBL" id="KAG5162655.1"/>
    </source>
</evidence>
<dbReference type="InterPro" id="IPR001766">
    <property type="entry name" value="Fork_head_dom"/>
</dbReference>
<dbReference type="Pfam" id="PF00250">
    <property type="entry name" value="Forkhead"/>
    <property type="match status" value="1"/>
</dbReference>
<keyword evidence="1 2" id="KW-0238">DNA-binding</keyword>
<feature type="region of interest" description="Disordered" evidence="3">
    <location>
        <begin position="272"/>
        <end position="305"/>
    </location>
</feature>
<dbReference type="PANTHER" id="PTHR11829:SF343">
    <property type="entry name" value="FORK-HEAD DOMAIN-CONTAINING PROTEIN"/>
    <property type="match status" value="1"/>
</dbReference>
<comment type="caution">
    <text evidence="5">The sequence shown here is derived from an EMBL/GenBank/DDBJ whole genome shotgun (WGS) entry which is preliminary data.</text>
</comment>
<keyword evidence="2" id="KW-0539">Nucleus</keyword>
<dbReference type="CDD" id="cd00059">
    <property type="entry name" value="FH_FOX"/>
    <property type="match status" value="1"/>
</dbReference>
<feature type="domain" description="Fork-head" evidence="4">
    <location>
        <begin position="190"/>
        <end position="277"/>
    </location>
</feature>
<evidence type="ECO:0000256" key="1">
    <source>
        <dbReference type="ARBA" id="ARBA00023125"/>
    </source>
</evidence>
<dbReference type="GO" id="GO:0005634">
    <property type="term" value="C:nucleus"/>
    <property type="evidence" value="ECO:0007669"/>
    <property type="project" value="UniProtKB-SubCell"/>
</dbReference>
<dbReference type="InterPro" id="IPR036390">
    <property type="entry name" value="WH_DNA-bd_sf"/>
</dbReference>
<proteinExistence type="predicted"/>
<dbReference type="InterPro" id="IPR050211">
    <property type="entry name" value="FOX_domain-containing"/>
</dbReference>
<dbReference type="GO" id="GO:0000981">
    <property type="term" value="F:DNA-binding transcription factor activity, RNA polymerase II-specific"/>
    <property type="evidence" value="ECO:0007669"/>
    <property type="project" value="TreeGrafter"/>
</dbReference>
<dbReference type="SMART" id="SM00339">
    <property type="entry name" value="FH"/>
    <property type="match status" value="1"/>
</dbReference>
<comment type="subcellular location">
    <subcellularLocation>
        <location evidence="2">Nucleus</location>
    </subcellularLocation>
</comment>
<dbReference type="GO" id="GO:0000978">
    <property type="term" value="F:RNA polymerase II cis-regulatory region sequence-specific DNA binding"/>
    <property type="evidence" value="ECO:0007669"/>
    <property type="project" value="TreeGrafter"/>
</dbReference>
<dbReference type="Gene3D" id="1.10.10.10">
    <property type="entry name" value="Winged helix-like DNA-binding domain superfamily/Winged helix DNA-binding domain"/>
    <property type="match status" value="1"/>
</dbReference>
<dbReference type="EMBL" id="JAFIQS010000018">
    <property type="protein sequence ID" value="KAG5162655.1"/>
    <property type="molecule type" value="Genomic_DNA"/>
</dbReference>
<reference evidence="5" key="1">
    <citation type="submission" date="2021-02" db="EMBL/GenBank/DDBJ databases">
        <title>Psilocybe cubensis genome.</title>
        <authorList>
            <person name="Mckernan K.J."/>
            <person name="Crawford S."/>
            <person name="Trippe A."/>
            <person name="Kane L.T."/>
            <person name="Mclaughlin S."/>
        </authorList>
    </citation>
    <scope>NUCLEOTIDE SEQUENCE [LARGE SCALE GENOMIC DNA]</scope>
    <source>
        <strain evidence="5">MGC-MH-2018</strain>
    </source>
</reference>
<name>A0A8H7XJI2_PSICU</name>
<dbReference type="SUPFAM" id="SSF46785">
    <property type="entry name" value="Winged helix' DNA-binding domain"/>
    <property type="match status" value="1"/>
</dbReference>
<feature type="region of interest" description="Disordered" evidence="3">
    <location>
        <begin position="109"/>
        <end position="137"/>
    </location>
</feature>
<dbReference type="PROSITE" id="PS50039">
    <property type="entry name" value="FORK_HEAD_3"/>
    <property type="match status" value="1"/>
</dbReference>
<feature type="DNA-binding region" description="Fork-head" evidence="2">
    <location>
        <begin position="190"/>
        <end position="277"/>
    </location>
</feature>
<dbReference type="AlphaFoldDB" id="A0A8H7XJI2"/>
<dbReference type="GO" id="GO:0030154">
    <property type="term" value="P:cell differentiation"/>
    <property type="evidence" value="ECO:0007669"/>
    <property type="project" value="TreeGrafter"/>
</dbReference>
<feature type="compositionally biased region" description="Basic and acidic residues" evidence="3">
    <location>
        <begin position="109"/>
        <end position="120"/>
    </location>
</feature>
<evidence type="ECO:0000256" key="2">
    <source>
        <dbReference type="PROSITE-ProRule" id="PRU00089"/>
    </source>
</evidence>